<evidence type="ECO:0000256" key="13">
    <source>
        <dbReference type="PROSITE-ProRule" id="PRU00169"/>
    </source>
</evidence>
<keyword evidence="19" id="KW-1185">Reference proteome</keyword>
<feature type="domain" description="Response regulatory" evidence="17">
    <location>
        <begin position="719"/>
        <end position="834"/>
    </location>
</feature>
<evidence type="ECO:0000256" key="9">
    <source>
        <dbReference type="ARBA" id="ARBA00022840"/>
    </source>
</evidence>
<dbReference type="GO" id="GO:0000155">
    <property type="term" value="F:phosphorelay sensor kinase activity"/>
    <property type="evidence" value="ECO:0007669"/>
    <property type="project" value="InterPro"/>
</dbReference>
<dbReference type="InterPro" id="IPR004358">
    <property type="entry name" value="Sig_transdc_His_kin-like_C"/>
</dbReference>
<dbReference type="InterPro" id="IPR011123">
    <property type="entry name" value="Y_Y_Y"/>
</dbReference>
<dbReference type="Pfam" id="PF02518">
    <property type="entry name" value="HATPase_c"/>
    <property type="match status" value="1"/>
</dbReference>
<sequence>MWIGTMEGGLNCYDYKTRKITSYTDNNGLINNTINYIREDASGYLWLSSLKGIIRFDPGTKTFKNFDEYNGLKTQEFNLGSGAKLPNGQIAMGSINGFNLIDPDKLTFNTNKPTVVLSGFELFNKPVQNYGENSPLKQSILNASEVTLNHVQSVFTIRFSALAYTIPQKNSYAYKLEGFDPEWRYVGNQRSATYTNLDPGTYTFLVKAANNDGIWNNKPTTLKIIILPPLWMTWWFRTLAVILFIAVAYVFYILRFNFFRRQKLSLQKQVEDRTEQISQQALHLKALNLELQVQASELQAQSEELQAQSEELLTQKEQEEQARLEADKANLAKSTFLATMSHEIRTPMNGVLGMASLLSETELNAEQREYNDAILNSGESLLTVINDILDFSKIESGNMGLDEHDFELRKCIEDVFGLFAKKMSQAGIELIYHIADNIPNQIHCDGSRLRQVLVNLVGNATKFTHKGEIYVGVTGVKIDEDRLRLSFAVRDTGIGIANKDFEHLFRAFNQIDSSVTRKYGGSGLGLVISERLVKLMGGHIKVTSKQGAGSTFAFEILCKEGAALPTASENDGNQICIGKRVLIIDDNSTNLRILKVQLEKIKMIVIAVSSAYEALQILKADNAIDLIITDMQMPDMDGVSLSTQIRAIPNLQPIILLSSIGNENKKMYPHLFNNVLTKPVKQQALYDVVQAQLTKDTIVKVESKKSLLSEQFAVDYPFRMLIAEDNLMNQKLIIRILNKLGYQPDLANDGREVMDMMSKKYYDIILMDIQMPNIDGLEATRLIRKTYGLKTIILAMTANALTEDENNCCKAGMNGYLSKPLNLELLIQSLKGLYNKAHHIKS</sequence>
<dbReference type="PRINTS" id="PR00344">
    <property type="entry name" value="BCTRLSENSOR"/>
</dbReference>
<evidence type="ECO:0000256" key="2">
    <source>
        <dbReference type="ARBA" id="ARBA00004370"/>
    </source>
</evidence>
<evidence type="ECO:0000256" key="7">
    <source>
        <dbReference type="ARBA" id="ARBA00022741"/>
    </source>
</evidence>
<dbReference type="GO" id="GO:0005524">
    <property type="term" value="F:ATP binding"/>
    <property type="evidence" value="ECO:0007669"/>
    <property type="project" value="UniProtKB-KW"/>
</dbReference>
<name>A0A3S3V2H6_9SPHI</name>
<dbReference type="Gene3D" id="3.40.50.2300">
    <property type="match status" value="2"/>
</dbReference>
<evidence type="ECO:0000313" key="18">
    <source>
        <dbReference type="EMBL" id="RWY54047.1"/>
    </source>
</evidence>
<dbReference type="PANTHER" id="PTHR45339:SF1">
    <property type="entry name" value="HYBRID SIGNAL TRANSDUCTION HISTIDINE KINASE J"/>
    <property type="match status" value="1"/>
</dbReference>
<evidence type="ECO:0000256" key="14">
    <source>
        <dbReference type="SAM" id="Coils"/>
    </source>
</evidence>
<keyword evidence="12 15" id="KW-0472">Membrane</keyword>
<dbReference type="InterPro" id="IPR015943">
    <property type="entry name" value="WD40/YVTN_repeat-like_dom_sf"/>
</dbReference>
<dbReference type="Proteomes" id="UP000286701">
    <property type="component" value="Unassembled WGS sequence"/>
</dbReference>
<dbReference type="PROSITE" id="PS50110">
    <property type="entry name" value="RESPONSE_REGULATORY"/>
    <property type="match status" value="2"/>
</dbReference>
<dbReference type="RefSeq" id="WP_128533482.1">
    <property type="nucleotide sequence ID" value="NZ_SBIW01000003.1"/>
</dbReference>
<keyword evidence="9" id="KW-0067">ATP-binding</keyword>
<dbReference type="Pfam" id="PF00072">
    <property type="entry name" value="Response_reg"/>
    <property type="match status" value="2"/>
</dbReference>
<dbReference type="CDD" id="cd00082">
    <property type="entry name" value="HisKA"/>
    <property type="match status" value="1"/>
</dbReference>
<dbReference type="FunFam" id="2.60.40.10:FF:000791">
    <property type="entry name" value="Two-component system sensor histidine kinase/response regulator"/>
    <property type="match status" value="1"/>
</dbReference>
<dbReference type="Gene3D" id="1.10.287.130">
    <property type="match status" value="1"/>
</dbReference>
<dbReference type="Pfam" id="PF07495">
    <property type="entry name" value="Y_Y_Y"/>
    <property type="match status" value="1"/>
</dbReference>
<comment type="caution">
    <text evidence="18">The sequence shown here is derived from an EMBL/GenBank/DDBJ whole genome shotgun (WGS) entry which is preliminary data.</text>
</comment>
<evidence type="ECO:0000256" key="1">
    <source>
        <dbReference type="ARBA" id="ARBA00000085"/>
    </source>
</evidence>
<accession>A0A3S3V2H6</accession>
<dbReference type="Gene3D" id="3.30.565.10">
    <property type="entry name" value="Histidine kinase-like ATPase, C-terminal domain"/>
    <property type="match status" value="1"/>
</dbReference>
<dbReference type="AlphaFoldDB" id="A0A3S3V2H6"/>
<proteinExistence type="predicted"/>
<dbReference type="SUPFAM" id="SSF52172">
    <property type="entry name" value="CheY-like"/>
    <property type="match status" value="2"/>
</dbReference>
<protein>
    <recommendedName>
        <fullName evidence="3">histidine kinase</fullName>
        <ecNumber evidence="3">2.7.13.3</ecNumber>
    </recommendedName>
</protein>
<evidence type="ECO:0000256" key="4">
    <source>
        <dbReference type="ARBA" id="ARBA00022553"/>
    </source>
</evidence>
<comment type="subcellular location">
    <subcellularLocation>
        <location evidence="2">Membrane</location>
    </subcellularLocation>
</comment>
<evidence type="ECO:0000256" key="8">
    <source>
        <dbReference type="ARBA" id="ARBA00022777"/>
    </source>
</evidence>
<dbReference type="InterPro" id="IPR011006">
    <property type="entry name" value="CheY-like_superfamily"/>
</dbReference>
<keyword evidence="10 15" id="KW-1133">Transmembrane helix</keyword>
<feature type="coiled-coil region" evidence="14">
    <location>
        <begin position="284"/>
        <end position="325"/>
    </location>
</feature>
<evidence type="ECO:0000256" key="15">
    <source>
        <dbReference type="SAM" id="Phobius"/>
    </source>
</evidence>
<dbReference type="InterPro" id="IPR003594">
    <property type="entry name" value="HATPase_dom"/>
</dbReference>
<feature type="domain" description="Histidine kinase" evidence="16">
    <location>
        <begin position="339"/>
        <end position="560"/>
    </location>
</feature>
<keyword evidence="4 13" id="KW-0597">Phosphoprotein</keyword>
<dbReference type="EC" id="2.7.13.3" evidence="3"/>
<dbReference type="SMART" id="SM00388">
    <property type="entry name" value="HisKA"/>
    <property type="match status" value="1"/>
</dbReference>
<feature type="modified residue" description="4-aspartylphosphate" evidence="13">
    <location>
        <position position="768"/>
    </location>
</feature>
<dbReference type="InterPro" id="IPR005467">
    <property type="entry name" value="His_kinase_dom"/>
</dbReference>
<dbReference type="OrthoDB" id="9809670at2"/>
<keyword evidence="6 15" id="KW-0812">Transmembrane</keyword>
<dbReference type="SUPFAM" id="SSF63829">
    <property type="entry name" value="Calcium-dependent phosphotriesterase"/>
    <property type="match status" value="1"/>
</dbReference>
<evidence type="ECO:0000313" key="19">
    <source>
        <dbReference type="Proteomes" id="UP000286701"/>
    </source>
</evidence>
<dbReference type="InterPro" id="IPR001789">
    <property type="entry name" value="Sig_transdc_resp-reg_receiver"/>
</dbReference>
<evidence type="ECO:0000256" key="6">
    <source>
        <dbReference type="ARBA" id="ARBA00022692"/>
    </source>
</evidence>
<comment type="catalytic activity">
    <reaction evidence="1">
        <text>ATP + protein L-histidine = ADP + protein N-phospho-L-histidine.</text>
        <dbReference type="EC" id="2.7.13.3"/>
    </reaction>
</comment>
<evidence type="ECO:0000256" key="12">
    <source>
        <dbReference type="ARBA" id="ARBA00023136"/>
    </source>
</evidence>
<dbReference type="SUPFAM" id="SSF55874">
    <property type="entry name" value="ATPase domain of HSP90 chaperone/DNA topoisomerase II/histidine kinase"/>
    <property type="match status" value="1"/>
</dbReference>
<keyword evidence="14" id="KW-0175">Coiled coil</keyword>
<evidence type="ECO:0000259" key="17">
    <source>
        <dbReference type="PROSITE" id="PS50110"/>
    </source>
</evidence>
<dbReference type="SMART" id="SM00387">
    <property type="entry name" value="HATPase_c"/>
    <property type="match status" value="1"/>
</dbReference>
<evidence type="ECO:0000256" key="5">
    <source>
        <dbReference type="ARBA" id="ARBA00022679"/>
    </source>
</evidence>
<dbReference type="Gene3D" id="2.130.10.10">
    <property type="entry name" value="YVTN repeat-like/Quinoprotein amine dehydrogenase"/>
    <property type="match status" value="1"/>
</dbReference>
<dbReference type="FunFam" id="3.30.565.10:FF:000010">
    <property type="entry name" value="Sensor histidine kinase RcsC"/>
    <property type="match status" value="1"/>
</dbReference>
<dbReference type="GO" id="GO:0016020">
    <property type="term" value="C:membrane"/>
    <property type="evidence" value="ECO:0007669"/>
    <property type="project" value="UniProtKB-SubCell"/>
</dbReference>
<feature type="transmembrane region" description="Helical" evidence="15">
    <location>
        <begin position="234"/>
        <end position="254"/>
    </location>
</feature>
<dbReference type="CDD" id="cd16922">
    <property type="entry name" value="HATPase_EvgS-ArcB-TorS-like"/>
    <property type="match status" value="1"/>
</dbReference>
<evidence type="ECO:0000256" key="3">
    <source>
        <dbReference type="ARBA" id="ARBA00012438"/>
    </source>
</evidence>
<dbReference type="InterPro" id="IPR036890">
    <property type="entry name" value="HATPase_C_sf"/>
</dbReference>
<dbReference type="InterPro" id="IPR003661">
    <property type="entry name" value="HisK_dim/P_dom"/>
</dbReference>
<reference evidence="18 19" key="1">
    <citation type="submission" date="2019-01" db="EMBL/GenBank/DDBJ databases">
        <title>Mucilaginibacter antarcticum sp. nov., isolated from antarctic soil.</title>
        <authorList>
            <person name="Yan Y.-Q."/>
            <person name="Du Z.-J."/>
        </authorList>
    </citation>
    <scope>NUCLEOTIDE SEQUENCE [LARGE SCALE GENOMIC DNA]</scope>
    <source>
        <strain evidence="18 19">F01003</strain>
    </source>
</reference>
<dbReference type="CDD" id="cd00146">
    <property type="entry name" value="PKD"/>
    <property type="match status" value="1"/>
</dbReference>
<keyword evidence="7" id="KW-0547">Nucleotide-binding</keyword>
<organism evidence="18 19">
    <name type="scientific">Mucilaginibacter gilvus</name>
    <dbReference type="NCBI Taxonomy" id="2305909"/>
    <lineage>
        <taxon>Bacteria</taxon>
        <taxon>Pseudomonadati</taxon>
        <taxon>Bacteroidota</taxon>
        <taxon>Sphingobacteriia</taxon>
        <taxon>Sphingobacteriales</taxon>
        <taxon>Sphingobacteriaceae</taxon>
        <taxon>Mucilaginibacter</taxon>
    </lineage>
</organism>
<keyword evidence="11" id="KW-0902">Two-component regulatory system</keyword>
<keyword evidence="5" id="KW-0808">Transferase</keyword>
<dbReference type="CDD" id="cd17546">
    <property type="entry name" value="REC_hyHK_CKI1_RcsC-like"/>
    <property type="match status" value="2"/>
</dbReference>
<dbReference type="Gene3D" id="2.60.40.10">
    <property type="entry name" value="Immunoglobulins"/>
    <property type="match status" value="1"/>
</dbReference>
<dbReference type="PROSITE" id="PS50109">
    <property type="entry name" value="HIS_KIN"/>
    <property type="match status" value="1"/>
</dbReference>
<dbReference type="EMBL" id="SBIW01000003">
    <property type="protein sequence ID" value="RWY54047.1"/>
    <property type="molecule type" value="Genomic_DNA"/>
</dbReference>
<evidence type="ECO:0000256" key="11">
    <source>
        <dbReference type="ARBA" id="ARBA00023012"/>
    </source>
</evidence>
<dbReference type="InterPro" id="IPR013783">
    <property type="entry name" value="Ig-like_fold"/>
</dbReference>
<dbReference type="SUPFAM" id="SSF47384">
    <property type="entry name" value="Homodimeric domain of signal transducing histidine kinase"/>
    <property type="match status" value="1"/>
</dbReference>
<feature type="domain" description="Response regulatory" evidence="17">
    <location>
        <begin position="580"/>
        <end position="693"/>
    </location>
</feature>
<evidence type="ECO:0000259" key="16">
    <source>
        <dbReference type="PROSITE" id="PS50109"/>
    </source>
</evidence>
<dbReference type="SMART" id="SM00448">
    <property type="entry name" value="REC"/>
    <property type="match status" value="2"/>
</dbReference>
<dbReference type="Pfam" id="PF00512">
    <property type="entry name" value="HisKA"/>
    <property type="match status" value="1"/>
</dbReference>
<gene>
    <name evidence="18" type="ORF">EPL05_08335</name>
</gene>
<dbReference type="InterPro" id="IPR036097">
    <property type="entry name" value="HisK_dim/P_sf"/>
</dbReference>
<dbReference type="FunFam" id="1.10.287.130:FF:000004">
    <property type="entry name" value="Ethylene receptor 1"/>
    <property type="match status" value="1"/>
</dbReference>
<keyword evidence="8 18" id="KW-0418">Kinase</keyword>
<dbReference type="PANTHER" id="PTHR45339">
    <property type="entry name" value="HYBRID SIGNAL TRANSDUCTION HISTIDINE KINASE J"/>
    <property type="match status" value="1"/>
</dbReference>
<evidence type="ECO:0000256" key="10">
    <source>
        <dbReference type="ARBA" id="ARBA00022989"/>
    </source>
</evidence>
<feature type="modified residue" description="4-aspartylphosphate" evidence="13">
    <location>
        <position position="630"/>
    </location>
</feature>